<dbReference type="Pfam" id="PF11209">
    <property type="entry name" value="LmeA"/>
    <property type="match status" value="1"/>
</dbReference>
<dbReference type="InterPro" id="IPR021373">
    <property type="entry name" value="DUF2993"/>
</dbReference>
<dbReference type="Proteomes" id="UP000268084">
    <property type="component" value="Chromosome"/>
</dbReference>
<reference evidence="1 2" key="2">
    <citation type="submission" date="2018-12" db="EMBL/GenBank/DDBJ databases">
        <title>Nakamurella antarcticus sp. nov., isolated from Antarctica South Shetland Islands soil.</title>
        <authorList>
            <person name="Peng F."/>
        </authorList>
    </citation>
    <scope>NUCLEOTIDE SEQUENCE [LARGE SCALE GENOMIC DNA]</scope>
    <source>
        <strain evidence="1 2">S14-144</strain>
    </source>
</reference>
<dbReference type="OrthoDB" id="5116168at2"/>
<evidence type="ECO:0000313" key="1">
    <source>
        <dbReference type="EMBL" id="AZI59046.1"/>
    </source>
</evidence>
<dbReference type="KEGG" id="nak:EH165_13740"/>
<organism evidence="1 2">
    <name type="scientific">Nakamurella antarctica</name>
    <dbReference type="NCBI Taxonomy" id="1902245"/>
    <lineage>
        <taxon>Bacteria</taxon>
        <taxon>Bacillati</taxon>
        <taxon>Actinomycetota</taxon>
        <taxon>Actinomycetes</taxon>
        <taxon>Nakamurellales</taxon>
        <taxon>Nakamurellaceae</taxon>
        <taxon>Nakamurella</taxon>
    </lineage>
</organism>
<name>A0A3G8ZYE1_9ACTN</name>
<keyword evidence="2" id="KW-1185">Reference proteome</keyword>
<accession>A0A3G8ZYE1</accession>
<gene>
    <name evidence="1" type="ORF">EH165_13740</name>
</gene>
<evidence type="ECO:0000313" key="2">
    <source>
        <dbReference type="Proteomes" id="UP000268084"/>
    </source>
</evidence>
<sequence length="247" mass="24816">MGSPSRRKCEHSLMRKLLITLVILGAVLVAADYGLRWIATTKISDAVASQLRLAAAPEVKIAGFPFTWQAISGRYDDVSITVPNLSLGPVTGVDADLTLRDTTIGLSDAVAGNIDAMVAGAADLIVTLPVSSLAAALRLTGLAIATAPDGALAISSTIALAGQSIPVTGILQAKIVDSVVQLRVGSLSAVGLAAPPQLLAAAGAGLGVDLPLTAVPFRIDAASVSAVGGNVVITGAASNVRVADLRK</sequence>
<reference evidence="1 2" key="1">
    <citation type="submission" date="2018-11" db="EMBL/GenBank/DDBJ databases">
        <authorList>
            <person name="Da X."/>
        </authorList>
    </citation>
    <scope>NUCLEOTIDE SEQUENCE [LARGE SCALE GENOMIC DNA]</scope>
    <source>
        <strain evidence="1 2">S14-144</strain>
    </source>
</reference>
<protein>
    <submittedName>
        <fullName evidence="1">DUF2993 domain-containing protein</fullName>
    </submittedName>
</protein>
<proteinExistence type="predicted"/>
<dbReference type="AlphaFoldDB" id="A0A3G8ZYE1"/>
<dbReference type="EMBL" id="CP034170">
    <property type="protein sequence ID" value="AZI59046.1"/>
    <property type="molecule type" value="Genomic_DNA"/>
</dbReference>